<reference evidence="2" key="1">
    <citation type="submission" date="2017-07" db="EMBL/GenBank/DDBJ databases">
        <title>Taro Niue Genome Assembly and Annotation.</title>
        <authorList>
            <person name="Atibalentja N."/>
            <person name="Keating K."/>
            <person name="Fields C.J."/>
        </authorList>
    </citation>
    <scope>NUCLEOTIDE SEQUENCE</scope>
    <source>
        <strain evidence="2">Niue_2</strain>
        <tissue evidence="2">Leaf</tissue>
    </source>
</reference>
<feature type="region of interest" description="Disordered" evidence="1">
    <location>
        <begin position="590"/>
        <end position="667"/>
    </location>
</feature>
<feature type="compositionally biased region" description="Low complexity" evidence="1">
    <location>
        <begin position="49"/>
        <end position="58"/>
    </location>
</feature>
<evidence type="ECO:0000313" key="3">
    <source>
        <dbReference type="Proteomes" id="UP000652761"/>
    </source>
</evidence>
<feature type="region of interest" description="Disordered" evidence="1">
    <location>
        <begin position="549"/>
        <end position="577"/>
    </location>
</feature>
<organism evidence="2 3">
    <name type="scientific">Colocasia esculenta</name>
    <name type="common">Wild taro</name>
    <name type="synonym">Arum esculentum</name>
    <dbReference type="NCBI Taxonomy" id="4460"/>
    <lineage>
        <taxon>Eukaryota</taxon>
        <taxon>Viridiplantae</taxon>
        <taxon>Streptophyta</taxon>
        <taxon>Embryophyta</taxon>
        <taxon>Tracheophyta</taxon>
        <taxon>Spermatophyta</taxon>
        <taxon>Magnoliopsida</taxon>
        <taxon>Liliopsida</taxon>
        <taxon>Araceae</taxon>
        <taxon>Aroideae</taxon>
        <taxon>Colocasieae</taxon>
        <taxon>Colocasia</taxon>
    </lineage>
</organism>
<dbReference type="AlphaFoldDB" id="A0A843TZC1"/>
<feature type="compositionally biased region" description="Low complexity" evidence="1">
    <location>
        <begin position="597"/>
        <end position="606"/>
    </location>
</feature>
<gene>
    <name evidence="2" type="ORF">Taro_007558</name>
</gene>
<feature type="compositionally biased region" description="Gly residues" evidence="1">
    <location>
        <begin position="20"/>
        <end position="42"/>
    </location>
</feature>
<comment type="caution">
    <text evidence="2">The sequence shown here is derived from an EMBL/GenBank/DDBJ whole genome shotgun (WGS) entry which is preliminary data.</text>
</comment>
<dbReference type="Proteomes" id="UP000652761">
    <property type="component" value="Unassembled WGS sequence"/>
</dbReference>
<feature type="compositionally biased region" description="Polar residues" evidence="1">
    <location>
        <begin position="648"/>
        <end position="667"/>
    </location>
</feature>
<dbReference type="EMBL" id="NMUH01000240">
    <property type="protein sequence ID" value="MQL75207.1"/>
    <property type="molecule type" value="Genomic_DNA"/>
</dbReference>
<feature type="region of interest" description="Disordered" evidence="1">
    <location>
        <begin position="1"/>
        <end position="159"/>
    </location>
</feature>
<name>A0A843TZC1_COLES</name>
<feature type="region of interest" description="Disordered" evidence="1">
    <location>
        <begin position="396"/>
        <end position="429"/>
    </location>
</feature>
<feature type="compositionally biased region" description="Polar residues" evidence="1">
    <location>
        <begin position="400"/>
        <end position="419"/>
    </location>
</feature>
<evidence type="ECO:0000256" key="1">
    <source>
        <dbReference type="SAM" id="MobiDB-lite"/>
    </source>
</evidence>
<protein>
    <submittedName>
        <fullName evidence="2">Uncharacterized protein</fullName>
    </submittedName>
</protein>
<accession>A0A843TZC1</accession>
<proteinExistence type="predicted"/>
<feature type="compositionally biased region" description="Polar residues" evidence="1">
    <location>
        <begin position="140"/>
        <end position="151"/>
    </location>
</feature>
<keyword evidence="3" id="KW-1185">Reference proteome</keyword>
<sequence length="667" mass="69751">MSLNQSRVEKSEAQARKPGRPGGSGHQSGDSGGGGKRAGGGSAPPPPSSFSSSSYSVNHPPPASRRKFGNVEGGYSRVNSNSASPELRAATVSTRDVLDGGHAQASSHGSPDVLGPGAANPTDSSASRNYRGLPRPPPSQSSAEASLSATPETPAKGGTSKAFALQFGSISPGLIPARTSSAPPNLDEQKHEQALHNTFQVIPAPLVPSVPKEQCQQSVKDVVASNHHNEEDSQPSYQAKRVAHVQVPSVPSMAMQKPSVPAPGVSLPIGFQQPQIPIQFTGTSPLMQPNGITGSPLQIPLSLSMGNAQVQQHIFVPSVPSHILPQGIHQGIGFAQQIGNQLASHMGIGLPLPYAQQQAGMLASVRKTPVRITHPDTHEELKFDRIRDSCLDAASLGKQPPSNVPSQTQPIPSYTPSRQTNHHQPLHPASYNPGAFFVPTPPSLPFASIPVTSGLQAARHGYQIGQSGTAVSFMKPQMLNHMPVDNASSQLHDISEPVSLGHSHDLHSVPVCAPSAPLDVTGKPAVFSTVDKAALPVVTVGLLDKEEVPNLLKPPQEGTTTPQQRGDGASISESCAQQPKSVLELPGVVSLSDKDSPSSSISLLHSTQGMQPNMPPRSPASVVDCASFISSADSGGKDSLEGTDLLEDQQTMPTNKGILQSQQRHQL</sequence>
<dbReference type="OrthoDB" id="514777at2759"/>
<evidence type="ECO:0000313" key="2">
    <source>
        <dbReference type="EMBL" id="MQL75207.1"/>
    </source>
</evidence>